<evidence type="ECO:0000313" key="2">
    <source>
        <dbReference type="Proteomes" id="UP000663840"/>
    </source>
</evidence>
<gene>
    <name evidence="1" type="ORF">RDB_LOCUS21722</name>
</gene>
<organism evidence="1 2">
    <name type="scientific">Rhizoctonia solani</name>
    <dbReference type="NCBI Taxonomy" id="456999"/>
    <lineage>
        <taxon>Eukaryota</taxon>
        <taxon>Fungi</taxon>
        <taxon>Dikarya</taxon>
        <taxon>Basidiomycota</taxon>
        <taxon>Agaricomycotina</taxon>
        <taxon>Agaricomycetes</taxon>
        <taxon>Cantharellales</taxon>
        <taxon>Ceratobasidiaceae</taxon>
        <taxon>Rhizoctonia</taxon>
    </lineage>
</organism>
<dbReference type="PANTHER" id="PTHR31758:SF2">
    <property type="entry name" value="BTB_POZ DOMAIN-CONTAINING PROTEIN YLR108C"/>
    <property type="match status" value="1"/>
</dbReference>
<dbReference type="InterPro" id="IPR011333">
    <property type="entry name" value="SKP1/BTB/POZ_sf"/>
</dbReference>
<dbReference type="Gene3D" id="3.30.710.10">
    <property type="entry name" value="Potassium Channel Kv1.1, Chain A"/>
    <property type="match status" value="1"/>
</dbReference>
<dbReference type="EMBL" id="CAJMWR010000414">
    <property type="protein sequence ID" value="CAE6375687.1"/>
    <property type="molecule type" value="Genomic_DNA"/>
</dbReference>
<evidence type="ECO:0000313" key="1">
    <source>
        <dbReference type="EMBL" id="CAE6375687.1"/>
    </source>
</evidence>
<dbReference type="Proteomes" id="UP000663840">
    <property type="component" value="Unassembled WGS sequence"/>
</dbReference>
<dbReference type="SUPFAM" id="SSF54695">
    <property type="entry name" value="POZ domain"/>
    <property type="match status" value="1"/>
</dbReference>
<protein>
    <recommendedName>
        <fullName evidence="3">BTB domain-containing protein</fullName>
    </recommendedName>
</protein>
<name>A0A8H2WDY4_9AGAM</name>
<evidence type="ECO:0008006" key="3">
    <source>
        <dbReference type="Google" id="ProtNLM"/>
    </source>
</evidence>
<reference evidence="1" key="1">
    <citation type="submission" date="2021-01" db="EMBL/GenBank/DDBJ databases">
        <authorList>
            <person name="Kaushik A."/>
        </authorList>
    </citation>
    <scope>NUCLEOTIDE SEQUENCE</scope>
    <source>
        <strain evidence="1">AG1-1A</strain>
    </source>
</reference>
<accession>A0A8H2WDY4</accession>
<dbReference type="PANTHER" id="PTHR31758">
    <property type="entry name" value="BTB/POZ DOMAIN-CONTAINING PROTEIN YLR108C"/>
    <property type="match status" value="1"/>
</dbReference>
<proteinExistence type="predicted"/>
<sequence>MDYEPKYTVIMRGQEFVLTKSQIEFDSPNYFSSCFLGDFREAQSRSLELCRNPDLFRIIVEYLCGYEVLPLNDKLLPSFMSTKMGLENLRIDALFYQLEGLVKACETFAKPRISHRVPKMSFMLLGYTTWNTNILSDTAPRGISVSEIEYLRPENDHWHTIVTEDAFARIERLRSPESYNDLQGFRIVAAMEGYTRKMAGNYRQNGWKLVGWRIEDVADQGNLRATEILVVLAGVVTPKD</sequence>
<dbReference type="AlphaFoldDB" id="A0A8H2WDY4"/>
<comment type="caution">
    <text evidence="1">The sequence shown here is derived from an EMBL/GenBank/DDBJ whole genome shotgun (WGS) entry which is preliminary data.</text>
</comment>